<feature type="chain" id="PRO_5003338594" evidence="10">
    <location>
        <begin position="23"/>
        <end position="696"/>
    </location>
</feature>
<keyword evidence="6 8" id="KW-0472">Membrane</keyword>
<reference evidence="13 14" key="1">
    <citation type="submission" date="2011-05" db="EMBL/GenBank/DDBJ databases">
        <title>Complete sequence of Thioalkalimicrobium cyclicum ALM1.</title>
        <authorList>
            <consortium name="US DOE Joint Genome Institute"/>
            <person name="Lucas S."/>
            <person name="Han J."/>
            <person name="Lapidus A."/>
            <person name="Cheng J.-F."/>
            <person name="Goodwin L."/>
            <person name="Pitluck S."/>
            <person name="Peters L."/>
            <person name="Mikhailova N."/>
            <person name="Davenport K."/>
            <person name="Han C."/>
            <person name="Tapia R."/>
            <person name="Land M."/>
            <person name="Hauser L."/>
            <person name="Kyrpides N."/>
            <person name="Ivanova N."/>
            <person name="Pagani I."/>
            <person name="Kappler U."/>
            <person name="Woyke T."/>
        </authorList>
    </citation>
    <scope>NUCLEOTIDE SEQUENCE [LARGE SCALE GENOMIC DNA]</scope>
    <source>
        <strain evidence="14">DSM 14477 / JCM 11371 / ALM1</strain>
    </source>
</reference>
<name>F6D8I6_THICA</name>
<evidence type="ECO:0000256" key="4">
    <source>
        <dbReference type="ARBA" id="ARBA00022692"/>
    </source>
</evidence>
<keyword evidence="14" id="KW-1185">Reference proteome</keyword>
<evidence type="ECO:0000256" key="1">
    <source>
        <dbReference type="ARBA" id="ARBA00004571"/>
    </source>
</evidence>
<dbReference type="Pfam" id="PF07715">
    <property type="entry name" value="Plug"/>
    <property type="match status" value="1"/>
</dbReference>
<evidence type="ECO:0000256" key="3">
    <source>
        <dbReference type="ARBA" id="ARBA00022452"/>
    </source>
</evidence>
<evidence type="ECO:0000256" key="5">
    <source>
        <dbReference type="ARBA" id="ARBA00023077"/>
    </source>
</evidence>
<gene>
    <name evidence="13" type="ordered locus">Thicy_1070</name>
</gene>
<evidence type="ECO:0000256" key="6">
    <source>
        <dbReference type="ARBA" id="ARBA00023136"/>
    </source>
</evidence>
<evidence type="ECO:0000256" key="9">
    <source>
        <dbReference type="RuleBase" id="RU003357"/>
    </source>
</evidence>
<dbReference type="InterPro" id="IPR012910">
    <property type="entry name" value="Plug_dom"/>
</dbReference>
<dbReference type="STRING" id="717773.Thicy_1070"/>
<evidence type="ECO:0000256" key="8">
    <source>
        <dbReference type="PROSITE-ProRule" id="PRU01360"/>
    </source>
</evidence>
<dbReference type="PANTHER" id="PTHR30069">
    <property type="entry name" value="TONB-DEPENDENT OUTER MEMBRANE RECEPTOR"/>
    <property type="match status" value="1"/>
</dbReference>
<feature type="domain" description="TonB-dependent receptor-like beta-barrel" evidence="11">
    <location>
        <begin position="198"/>
        <end position="658"/>
    </location>
</feature>
<proteinExistence type="inferred from homology"/>
<dbReference type="eggNOG" id="COG4771">
    <property type="taxonomic scope" value="Bacteria"/>
</dbReference>
<dbReference type="KEGG" id="tcy:Thicy_1070"/>
<protein>
    <submittedName>
        <fullName evidence="13">TonB-dependent receptor</fullName>
    </submittedName>
</protein>
<dbReference type="InterPro" id="IPR036942">
    <property type="entry name" value="Beta-barrel_TonB_sf"/>
</dbReference>
<evidence type="ECO:0000256" key="10">
    <source>
        <dbReference type="SAM" id="SignalP"/>
    </source>
</evidence>
<keyword evidence="2 8" id="KW-0813">Transport</keyword>
<dbReference type="Gene3D" id="2.40.170.20">
    <property type="entry name" value="TonB-dependent receptor, beta-barrel domain"/>
    <property type="match status" value="1"/>
</dbReference>
<keyword evidence="13" id="KW-0675">Receptor</keyword>
<dbReference type="PANTHER" id="PTHR30069:SF49">
    <property type="entry name" value="OUTER MEMBRANE PROTEIN C"/>
    <property type="match status" value="1"/>
</dbReference>
<feature type="domain" description="TonB-dependent receptor plug" evidence="12">
    <location>
        <begin position="49"/>
        <end position="142"/>
    </location>
</feature>
<dbReference type="Proteomes" id="UP000009232">
    <property type="component" value="Chromosome"/>
</dbReference>
<evidence type="ECO:0000259" key="11">
    <source>
        <dbReference type="Pfam" id="PF00593"/>
    </source>
</evidence>
<evidence type="ECO:0000256" key="2">
    <source>
        <dbReference type="ARBA" id="ARBA00022448"/>
    </source>
</evidence>
<dbReference type="SUPFAM" id="SSF56935">
    <property type="entry name" value="Porins"/>
    <property type="match status" value="1"/>
</dbReference>
<keyword evidence="10" id="KW-0732">Signal</keyword>
<dbReference type="RefSeq" id="WP_013835614.1">
    <property type="nucleotide sequence ID" value="NC_015581.1"/>
</dbReference>
<accession>F6D8I6</accession>
<dbReference type="InterPro" id="IPR039426">
    <property type="entry name" value="TonB-dep_rcpt-like"/>
</dbReference>
<dbReference type="InterPro" id="IPR000531">
    <property type="entry name" value="Beta-barrel_TonB"/>
</dbReference>
<evidence type="ECO:0000259" key="12">
    <source>
        <dbReference type="Pfam" id="PF07715"/>
    </source>
</evidence>
<keyword evidence="4 8" id="KW-0812">Transmembrane</keyword>
<dbReference type="OrthoDB" id="5332150at2"/>
<evidence type="ECO:0000256" key="7">
    <source>
        <dbReference type="ARBA" id="ARBA00023237"/>
    </source>
</evidence>
<dbReference type="EMBL" id="CP002776">
    <property type="protein sequence ID" value="AEG31837.1"/>
    <property type="molecule type" value="Genomic_DNA"/>
</dbReference>
<dbReference type="HOGENOM" id="CLU_014873_2_1_6"/>
<dbReference type="GO" id="GO:0015344">
    <property type="term" value="F:siderophore uptake transmembrane transporter activity"/>
    <property type="evidence" value="ECO:0007669"/>
    <property type="project" value="TreeGrafter"/>
</dbReference>
<dbReference type="GO" id="GO:0044718">
    <property type="term" value="P:siderophore transmembrane transport"/>
    <property type="evidence" value="ECO:0007669"/>
    <property type="project" value="TreeGrafter"/>
</dbReference>
<organism evidence="13 14">
    <name type="scientific">Thiomicrospira cyclica (strain DSM 14477 / JCM 11371 / ALM1)</name>
    <name type="common">Thioalkalimicrobium cyclicum</name>
    <dbReference type="NCBI Taxonomy" id="717773"/>
    <lineage>
        <taxon>Bacteria</taxon>
        <taxon>Pseudomonadati</taxon>
        <taxon>Pseudomonadota</taxon>
        <taxon>Gammaproteobacteria</taxon>
        <taxon>Thiotrichales</taxon>
        <taxon>Piscirickettsiaceae</taxon>
        <taxon>Thiomicrospira</taxon>
    </lineage>
</organism>
<dbReference type="AlphaFoldDB" id="F6D8I6"/>
<dbReference type="Gene3D" id="2.170.130.10">
    <property type="entry name" value="TonB-dependent receptor, plug domain"/>
    <property type="match status" value="1"/>
</dbReference>
<keyword evidence="7 8" id="KW-0998">Cell outer membrane</keyword>
<dbReference type="InterPro" id="IPR037066">
    <property type="entry name" value="Plug_dom_sf"/>
</dbReference>
<dbReference type="GO" id="GO:0009279">
    <property type="term" value="C:cell outer membrane"/>
    <property type="evidence" value="ECO:0007669"/>
    <property type="project" value="UniProtKB-SubCell"/>
</dbReference>
<evidence type="ECO:0000313" key="13">
    <source>
        <dbReference type="EMBL" id="AEG31837.1"/>
    </source>
</evidence>
<dbReference type="Pfam" id="PF00593">
    <property type="entry name" value="TonB_dep_Rec_b-barrel"/>
    <property type="match status" value="1"/>
</dbReference>
<dbReference type="PROSITE" id="PS52016">
    <property type="entry name" value="TONB_DEPENDENT_REC_3"/>
    <property type="match status" value="1"/>
</dbReference>
<keyword evidence="5 9" id="KW-0798">TonB box</keyword>
<feature type="signal peptide" evidence="10">
    <location>
        <begin position="1"/>
        <end position="22"/>
    </location>
</feature>
<sequence length="696" mass="76340">MRPTLLHLTMTSLLATPMLAQASDATSNNPTLPAIAVSGQLDNAPELHELLNRQGNSETGAVLRNFSGVDGQRLGGHGLDVIIRGQGQSAVNVLIDGGKIEGACPNRMDPPTAYTELSSFDRIEVIKGVRSLQYGVGGTGGTVILHRDRPLFAPGQSIMGEAFIGTASNGLRENYGAEMTAGNDQGYIRLQGSYKDAENYRDGNGHEVRSSYRTTQGHIDLGWTPTDNQHLKLSHEIANTADALFQGAGMDAPKSDGTMTRLSYEADDLAGLVTGIEVSIYRSEVDHVMNNFSLRPLTAPSKMEVPSTVTTQGGKLRLTSNFGHTFVDYGLLLQSIEKQATLFNRATNQSQFLMWPNTITEQNSLFIEANSALSNTQNLIYGVRVDRVHAKARDANKVPDAAGWPGNPTASRAPTNLYNEAYQNYSGATSINETNWNGLIRYEQTLSSSLAWFGGLSLTTRTADETERFMARTDWTGNPDLNPERHAQLDLGLSQTTQAWHWSANVYYDRVTDYILRDQAKNQASANARPVMVDGVADITGINSIYVNIDAEIYGAEFDLGYQVNQAWLFGGFLAFTEGRNLTDGRNLSHMAPLNGQVFGEYSRDQGYAGLRINFATQQSQVNTEFNERETPAWSSVDLYGGYQINKTFSLEAGVDNLFDKAYFNHINRNDPTTGQILAKINEPGRNLWAKVTAHF</sequence>
<keyword evidence="3 8" id="KW-1134">Transmembrane beta strand</keyword>
<evidence type="ECO:0000313" key="14">
    <source>
        <dbReference type="Proteomes" id="UP000009232"/>
    </source>
</evidence>
<comment type="subcellular location">
    <subcellularLocation>
        <location evidence="1 8">Cell outer membrane</location>
        <topology evidence="1 8">Multi-pass membrane protein</topology>
    </subcellularLocation>
</comment>
<comment type="similarity">
    <text evidence="8 9">Belongs to the TonB-dependent receptor family.</text>
</comment>